<feature type="transmembrane region" description="Helical" evidence="1">
    <location>
        <begin position="248"/>
        <end position="270"/>
    </location>
</feature>
<dbReference type="Proteomes" id="UP001165667">
    <property type="component" value="Unassembled WGS sequence"/>
</dbReference>
<keyword evidence="3" id="KW-1185">Reference proteome</keyword>
<sequence>MRMVQIRAWLGGQGWFDLTAHRMNPPSGVLMHWSRIVDVPVSALILAFRSVASPPDAERLARILFPLACQALLITAFLRTSQVLCGRQASVSALLVIVLSGFQYGQFVAGRIDHHAPQIVLLVTMVGAASTGLRGGGKGPAFVCALAIALSLGISLENLPFIAAIVIGVLVVWVARGAGAAEFVRGFGLSLATLVPLVAAATIPPSRYTVVAADALSAPHVLFAILGGTATFFLTSSACQLPHWSMRLVGLSLSGLAIGAIVLMLCPGLLASPYGDVDPLVRQIWLAHVTEAMPLSTTIGLHPGASTLILAPLLAGFTANLWAAASCKAEARDAWRLIAVLTAIGLAGAFWEVRVASSAMPLAALGGVWAMTRAAHMRPSGLFRLPWLRTGLCLLPFTPFTWIFVPVPEELPAVRDATAAAQACHDADALAPLANLPPGIVFAPIDAGSHLLVHTGLSVLGAPYHRNNAGNRAVIDGFSTDPIAAESLVRRTGARYVAICPGEAQAKALADYAPQGLAAHLLAGDPPPWLRPVPLGPTLFRVYSLQ</sequence>
<feature type="transmembrane region" description="Helical" evidence="1">
    <location>
        <begin position="387"/>
        <end position="405"/>
    </location>
</feature>
<feature type="transmembrane region" description="Helical" evidence="1">
    <location>
        <begin position="186"/>
        <end position="204"/>
    </location>
</feature>
<feature type="transmembrane region" description="Helical" evidence="1">
    <location>
        <begin position="357"/>
        <end position="375"/>
    </location>
</feature>
<evidence type="ECO:0000313" key="2">
    <source>
        <dbReference type="EMBL" id="MCW6507416.1"/>
    </source>
</evidence>
<keyword evidence="1" id="KW-0472">Membrane</keyword>
<feature type="transmembrane region" description="Helical" evidence="1">
    <location>
        <begin position="216"/>
        <end position="236"/>
    </location>
</feature>
<proteinExistence type="predicted"/>
<dbReference type="EMBL" id="JAMOIM010000002">
    <property type="protein sequence ID" value="MCW6507416.1"/>
    <property type="molecule type" value="Genomic_DNA"/>
</dbReference>
<name>A0AA41YRY3_9HYPH</name>
<reference evidence="2" key="1">
    <citation type="submission" date="2022-05" db="EMBL/GenBank/DDBJ databases">
        <authorList>
            <person name="Pankratov T."/>
        </authorList>
    </citation>
    <scope>NUCLEOTIDE SEQUENCE</scope>
    <source>
        <strain evidence="2">BP6-180914</strain>
    </source>
</reference>
<accession>A0AA41YRY3</accession>
<evidence type="ECO:0000313" key="3">
    <source>
        <dbReference type="Proteomes" id="UP001165667"/>
    </source>
</evidence>
<dbReference type="RefSeq" id="WP_282583762.1">
    <property type="nucleotide sequence ID" value="NZ_JAMOIM010000002.1"/>
</dbReference>
<keyword evidence="1" id="KW-0812">Transmembrane</keyword>
<feature type="transmembrane region" description="Helical" evidence="1">
    <location>
        <begin position="334"/>
        <end position="351"/>
    </location>
</feature>
<gene>
    <name evidence="2" type="ORF">M8523_05200</name>
</gene>
<feature type="transmembrane region" description="Helical" evidence="1">
    <location>
        <begin position="162"/>
        <end position="179"/>
    </location>
</feature>
<feature type="transmembrane region" description="Helical" evidence="1">
    <location>
        <begin position="301"/>
        <end position="322"/>
    </location>
</feature>
<keyword evidence="1" id="KW-1133">Transmembrane helix</keyword>
<protein>
    <submittedName>
        <fullName evidence="2">Uncharacterized protein</fullName>
    </submittedName>
</protein>
<comment type="caution">
    <text evidence="2">The sequence shown here is derived from an EMBL/GenBank/DDBJ whole genome shotgun (WGS) entry which is preliminary data.</text>
</comment>
<dbReference type="AlphaFoldDB" id="A0AA41YRY3"/>
<evidence type="ECO:0000256" key="1">
    <source>
        <dbReference type="SAM" id="Phobius"/>
    </source>
</evidence>
<organism evidence="2 3">
    <name type="scientific">Lichenifustis flavocetrariae</name>
    <dbReference type="NCBI Taxonomy" id="2949735"/>
    <lineage>
        <taxon>Bacteria</taxon>
        <taxon>Pseudomonadati</taxon>
        <taxon>Pseudomonadota</taxon>
        <taxon>Alphaproteobacteria</taxon>
        <taxon>Hyphomicrobiales</taxon>
        <taxon>Lichenihabitantaceae</taxon>
        <taxon>Lichenifustis</taxon>
    </lineage>
</organism>
<feature type="transmembrane region" description="Helical" evidence="1">
    <location>
        <begin position="115"/>
        <end position="133"/>
    </location>
</feature>